<reference evidence="1 2" key="1">
    <citation type="submission" date="2023-09" db="EMBL/GenBank/DDBJ databases">
        <title>Thioclava shenzhenensis sp. nov., a multidrug resistant bacteria-antagonizing species isolated from coastal seawater.</title>
        <authorList>
            <person name="Long M."/>
        </authorList>
    </citation>
    <scope>NUCLEOTIDE SEQUENCE [LARGE SCALE GENOMIC DNA]</scope>
    <source>
        <strain evidence="1 2">FTW29</strain>
        <plasmid evidence="1 2">unnamed2</plasmid>
    </source>
</reference>
<dbReference type="EMBL" id="CP135445">
    <property type="protein sequence ID" value="WRY35599.1"/>
    <property type="molecule type" value="Genomic_DNA"/>
</dbReference>
<name>A0ABZ1E3J2_9RHOB</name>
<protein>
    <recommendedName>
        <fullName evidence="3">Glycosyl transferases group 1</fullName>
    </recommendedName>
</protein>
<evidence type="ECO:0000313" key="2">
    <source>
        <dbReference type="Proteomes" id="UP001623290"/>
    </source>
</evidence>
<dbReference type="Gene3D" id="3.40.50.2000">
    <property type="entry name" value="Glycogen Phosphorylase B"/>
    <property type="match status" value="1"/>
</dbReference>
<dbReference type="SUPFAM" id="SSF53756">
    <property type="entry name" value="UDP-Glycosyltransferase/glycogen phosphorylase"/>
    <property type="match status" value="1"/>
</dbReference>
<accession>A0ABZ1E3J2</accession>
<dbReference type="RefSeq" id="WP_330629327.1">
    <property type="nucleotide sequence ID" value="NZ_CP135445.1"/>
</dbReference>
<evidence type="ECO:0000313" key="1">
    <source>
        <dbReference type="EMBL" id="WRY35599.1"/>
    </source>
</evidence>
<sequence>MTRRYLFWSPDITKAAGGVAVIYDLVALLRRNGLDCALLHNSPSGCYPDHPQDLPKFWTGAFDRIYGRYQPRRSRLGYYLKTRRRVRLAGPNPRYVARPEDVIVMPELFLAEALEAFPGQTLCILVQNPFLLMESYQRAVERGLDPARSVRAYLSTSEVCHTHLDLIEAETVLKFPVSMKPEEIGFVPMPDKERLITYMPRKRPEEARQIVEMLEKRGKLQGYRLEAIDGIPRAQVIDKLRKSRFFISLMRRESLGFPAAEAMAAGAVAIGYDGLGAAEYFDRSTGFPIPEGDFAGMVLTVEQQIAAFEENPKVFDVLCARACARIHERYSQTYFETNALRVWRELDAIL</sequence>
<keyword evidence="2" id="KW-1185">Reference proteome</keyword>
<keyword evidence="1" id="KW-0614">Plasmid</keyword>
<geneLocation type="plasmid" evidence="1 2">
    <name>unnamed2</name>
</geneLocation>
<proteinExistence type="predicted"/>
<evidence type="ECO:0008006" key="3">
    <source>
        <dbReference type="Google" id="ProtNLM"/>
    </source>
</evidence>
<organism evidence="1 2">
    <name type="scientific">Thioclava litoralis</name>
    <dbReference type="NCBI Taxonomy" id="3076557"/>
    <lineage>
        <taxon>Bacteria</taxon>
        <taxon>Pseudomonadati</taxon>
        <taxon>Pseudomonadota</taxon>
        <taxon>Alphaproteobacteria</taxon>
        <taxon>Rhodobacterales</taxon>
        <taxon>Paracoccaceae</taxon>
        <taxon>Thioclava</taxon>
    </lineage>
</organism>
<dbReference type="Proteomes" id="UP001623290">
    <property type="component" value="Plasmid unnamed2"/>
</dbReference>
<gene>
    <name evidence="1" type="ORF">RPE78_17230</name>
</gene>